<evidence type="ECO:0000256" key="1">
    <source>
        <dbReference type="ARBA" id="ARBA00004370"/>
    </source>
</evidence>
<keyword evidence="3 5" id="KW-0812">Transmembrane</keyword>
<keyword evidence="5" id="KW-1133">Transmembrane helix</keyword>
<dbReference type="Pfam" id="PF07244">
    <property type="entry name" value="POTRA"/>
    <property type="match status" value="1"/>
</dbReference>
<dbReference type="GO" id="GO:0019867">
    <property type="term" value="C:outer membrane"/>
    <property type="evidence" value="ECO:0007669"/>
    <property type="project" value="InterPro"/>
</dbReference>
<dbReference type="Gene3D" id="2.40.160.50">
    <property type="entry name" value="membrane protein fhac: a member of the omp85/tpsb transporter family"/>
    <property type="match status" value="1"/>
</dbReference>
<dbReference type="Pfam" id="PF01103">
    <property type="entry name" value="Omp85"/>
    <property type="match status" value="1"/>
</dbReference>
<dbReference type="Gene3D" id="3.10.20.310">
    <property type="entry name" value="membrane protein fhac"/>
    <property type="match status" value="2"/>
</dbReference>
<protein>
    <submittedName>
        <fullName evidence="8">Outer membrane protein assembly factor</fullName>
    </submittedName>
</protein>
<evidence type="ECO:0000259" key="6">
    <source>
        <dbReference type="Pfam" id="PF01103"/>
    </source>
</evidence>
<dbReference type="PANTHER" id="PTHR12815">
    <property type="entry name" value="SORTING AND ASSEMBLY MACHINERY SAMM50 PROTEIN FAMILY MEMBER"/>
    <property type="match status" value="1"/>
</dbReference>
<organism evidence="8">
    <name type="scientific">Rhodothermus marinus</name>
    <name type="common">Rhodothermus obamensis</name>
    <dbReference type="NCBI Taxonomy" id="29549"/>
    <lineage>
        <taxon>Bacteria</taxon>
        <taxon>Pseudomonadati</taxon>
        <taxon>Rhodothermota</taxon>
        <taxon>Rhodothermia</taxon>
        <taxon>Rhodothermales</taxon>
        <taxon>Rhodothermaceae</taxon>
        <taxon>Rhodothermus</taxon>
    </lineage>
</organism>
<dbReference type="InterPro" id="IPR000184">
    <property type="entry name" value="Bac_surfAg_D15"/>
</dbReference>
<evidence type="ECO:0000256" key="2">
    <source>
        <dbReference type="ARBA" id="ARBA00022452"/>
    </source>
</evidence>
<dbReference type="PANTHER" id="PTHR12815:SF18">
    <property type="entry name" value="SORTING AND ASSEMBLY MACHINERY COMPONENT 50 HOMOLOG"/>
    <property type="match status" value="1"/>
</dbReference>
<evidence type="ECO:0000256" key="5">
    <source>
        <dbReference type="SAM" id="Phobius"/>
    </source>
</evidence>
<keyword evidence="4 5" id="KW-0472">Membrane</keyword>
<gene>
    <name evidence="8" type="ORF">ENO59_05530</name>
</gene>
<evidence type="ECO:0000256" key="3">
    <source>
        <dbReference type="ARBA" id="ARBA00022692"/>
    </source>
</evidence>
<sequence>MDRSCKQNRRLLYVWLAIGFSLWLQLGRLYAQTAPFISPPSDSLIHQLSRRLAQLQEEGFYLARLHQTSDSFWIEPGPRITLDTVIFENTGPLSPQMLYRTFPVHPGQVLTTERLKAGLEQLARHYAEAGYPLMRVRIARLDLHQRKPDRLILVLQIEPGPRLYLDHILLRGAKRTQPDFVARVLGLRKGMWLRPFHPERMVRRLEATGLFRRVELPELYLSSDTTAVLVVPLEEAALGTFDLLLGYVPEARSLIGSGHLKLQHVQGAGRRLEVQLMRLPGSVSRFRLEAGDPFFLGWPLELRVAFAGRQQDSTYNQQHYRLTLGYHMSSGLELIGFWRREATQPGIAGVQLLSGQAPIGHSTAHLAGMGISLQPFDPSVTVAQGLLLNFQAERGTKLLTRRVRTPTGDTLRSHQRLQQHRLEASVRFYQPLASRLLFVGGGDLHVLQADLYEASDLYRLGGARSLRGYDEEQFAGHRTARLLFEVHWLLHFPSYAFAFLDLGYVATPPGTLETAQTAWYPGYGLGVQWQTRAGLLNLSYALNPKESWLDGRLHLQLALGL</sequence>
<accession>A0A7V2F626</accession>
<evidence type="ECO:0000259" key="7">
    <source>
        <dbReference type="Pfam" id="PF07244"/>
    </source>
</evidence>
<dbReference type="InterPro" id="IPR010827">
    <property type="entry name" value="BamA/TamA_POTRA"/>
</dbReference>
<proteinExistence type="predicted"/>
<dbReference type="EMBL" id="DSGB01000004">
    <property type="protein sequence ID" value="HER95961.1"/>
    <property type="molecule type" value="Genomic_DNA"/>
</dbReference>
<keyword evidence="2" id="KW-1134">Transmembrane beta strand</keyword>
<evidence type="ECO:0000313" key="8">
    <source>
        <dbReference type="EMBL" id="HER95961.1"/>
    </source>
</evidence>
<feature type="transmembrane region" description="Helical" evidence="5">
    <location>
        <begin position="12"/>
        <end position="31"/>
    </location>
</feature>
<reference evidence="8" key="1">
    <citation type="journal article" date="2020" name="mSystems">
        <title>Genome- and Community-Level Interaction Insights into Carbon Utilization and Element Cycling Functions of Hydrothermarchaeota in Hydrothermal Sediment.</title>
        <authorList>
            <person name="Zhou Z."/>
            <person name="Liu Y."/>
            <person name="Xu W."/>
            <person name="Pan J."/>
            <person name="Luo Z.H."/>
            <person name="Li M."/>
        </authorList>
    </citation>
    <scope>NUCLEOTIDE SEQUENCE [LARGE SCALE GENOMIC DNA]</scope>
    <source>
        <strain evidence="8">SpSt-143</strain>
    </source>
</reference>
<feature type="domain" description="Bacterial surface antigen (D15)" evidence="6">
    <location>
        <begin position="421"/>
        <end position="560"/>
    </location>
</feature>
<dbReference type="InterPro" id="IPR039910">
    <property type="entry name" value="D15-like"/>
</dbReference>
<feature type="domain" description="POTRA" evidence="7">
    <location>
        <begin position="85"/>
        <end position="160"/>
    </location>
</feature>
<evidence type="ECO:0000256" key="4">
    <source>
        <dbReference type="ARBA" id="ARBA00023136"/>
    </source>
</evidence>
<comment type="subcellular location">
    <subcellularLocation>
        <location evidence="1">Membrane</location>
    </subcellularLocation>
</comment>
<name>A0A7V2F626_RHOMR</name>
<dbReference type="AlphaFoldDB" id="A0A7V2F626"/>
<comment type="caution">
    <text evidence="8">The sequence shown here is derived from an EMBL/GenBank/DDBJ whole genome shotgun (WGS) entry which is preliminary data.</text>
</comment>